<dbReference type="Proteomes" id="UP000756346">
    <property type="component" value="Unassembled WGS sequence"/>
</dbReference>
<comment type="caution">
    <text evidence="1">The sequence shown here is derived from an EMBL/GenBank/DDBJ whole genome shotgun (WGS) entry which is preliminary data.</text>
</comment>
<dbReference type="GeneID" id="70186274"/>
<dbReference type="EMBL" id="JAGTJQ010000005">
    <property type="protein sequence ID" value="KAH7030627.1"/>
    <property type="molecule type" value="Genomic_DNA"/>
</dbReference>
<reference evidence="1" key="1">
    <citation type="journal article" date="2021" name="Nat. Commun.">
        <title>Genetic determinants of endophytism in the Arabidopsis root mycobiome.</title>
        <authorList>
            <person name="Mesny F."/>
            <person name="Miyauchi S."/>
            <person name="Thiergart T."/>
            <person name="Pickel B."/>
            <person name="Atanasova L."/>
            <person name="Karlsson M."/>
            <person name="Huettel B."/>
            <person name="Barry K.W."/>
            <person name="Haridas S."/>
            <person name="Chen C."/>
            <person name="Bauer D."/>
            <person name="Andreopoulos W."/>
            <person name="Pangilinan J."/>
            <person name="LaButti K."/>
            <person name="Riley R."/>
            <person name="Lipzen A."/>
            <person name="Clum A."/>
            <person name="Drula E."/>
            <person name="Henrissat B."/>
            <person name="Kohler A."/>
            <person name="Grigoriev I.V."/>
            <person name="Martin F.M."/>
            <person name="Hacquard S."/>
        </authorList>
    </citation>
    <scope>NUCLEOTIDE SEQUENCE</scope>
    <source>
        <strain evidence="1">MPI-CAGE-CH-0230</strain>
    </source>
</reference>
<keyword evidence="2" id="KW-1185">Reference proteome</keyword>
<dbReference type="AlphaFoldDB" id="A0A9P8Y615"/>
<gene>
    <name evidence="1" type="ORF">B0I36DRAFT_348833</name>
</gene>
<organism evidence="1 2">
    <name type="scientific">Microdochium trichocladiopsis</name>
    <dbReference type="NCBI Taxonomy" id="1682393"/>
    <lineage>
        <taxon>Eukaryota</taxon>
        <taxon>Fungi</taxon>
        <taxon>Dikarya</taxon>
        <taxon>Ascomycota</taxon>
        <taxon>Pezizomycotina</taxon>
        <taxon>Sordariomycetes</taxon>
        <taxon>Xylariomycetidae</taxon>
        <taxon>Xylariales</taxon>
        <taxon>Microdochiaceae</taxon>
        <taxon>Microdochium</taxon>
    </lineage>
</organism>
<proteinExistence type="predicted"/>
<name>A0A9P8Y615_9PEZI</name>
<sequence length="310" mass="33548">MSPQAPAQADFLKAVKFARFVSRRAEDNPAPNSSRALPYTHNEVEEAIRYFTQDDNGRAELDSTAWEWAHEDIIVQQNDSKYARTWAPERVRPTAVLAGLPEIFDLRATSSTATVSLKRSTSPVPQGIPSTALIQRGSPARPGSHPVVPSASPASTARLYAAIAATTASAATATVKKRPPKWPLSAPVSTALFAVATYVDNSGAIGPLCASSGSYAPPYRRRGGGINSLLSHRCLRRKLKFSLLWCFPGHGLTGTVHPEVATAAEQLALWIWRHEQMLPTPGLEPARRLAQAAWNKYGALRPSKGWARPG</sequence>
<protein>
    <submittedName>
        <fullName evidence="1">Uncharacterized protein</fullName>
    </submittedName>
</protein>
<dbReference type="RefSeq" id="XP_046012307.1">
    <property type="nucleotide sequence ID" value="XM_046156728.1"/>
</dbReference>
<accession>A0A9P8Y615</accession>
<evidence type="ECO:0000313" key="1">
    <source>
        <dbReference type="EMBL" id="KAH7030627.1"/>
    </source>
</evidence>
<evidence type="ECO:0000313" key="2">
    <source>
        <dbReference type="Proteomes" id="UP000756346"/>
    </source>
</evidence>